<protein>
    <submittedName>
        <fullName evidence="2">Transcriptional regulator</fullName>
    </submittedName>
</protein>
<dbReference type="Pfam" id="PF13560">
    <property type="entry name" value="HTH_31"/>
    <property type="match status" value="1"/>
</dbReference>
<dbReference type="CDD" id="cd00093">
    <property type="entry name" value="HTH_XRE"/>
    <property type="match status" value="1"/>
</dbReference>
<proteinExistence type="predicted"/>
<dbReference type="RefSeq" id="WP_111499359.1">
    <property type="nucleotide sequence ID" value="NZ_QKYN01000015.1"/>
</dbReference>
<gene>
    <name evidence="2" type="ORF">DN069_03725</name>
</gene>
<dbReference type="OrthoDB" id="3542608at2"/>
<organism evidence="2 3">
    <name type="scientific">Streptacidiphilus pinicola</name>
    <dbReference type="NCBI Taxonomy" id="2219663"/>
    <lineage>
        <taxon>Bacteria</taxon>
        <taxon>Bacillati</taxon>
        <taxon>Actinomycetota</taxon>
        <taxon>Actinomycetes</taxon>
        <taxon>Kitasatosporales</taxon>
        <taxon>Streptomycetaceae</taxon>
        <taxon>Streptacidiphilus</taxon>
    </lineage>
</organism>
<dbReference type="Pfam" id="PF17765">
    <property type="entry name" value="MLTR_LBD"/>
    <property type="match status" value="1"/>
</dbReference>
<dbReference type="EMBL" id="QKYN01000015">
    <property type="protein sequence ID" value="RAG86992.1"/>
    <property type="molecule type" value="Genomic_DNA"/>
</dbReference>
<name>A0A2X0IP41_9ACTN</name>
<dbReference type="PANTHER" id="PTHR35010">
    <property type="entry name" value="BLL4672 PROTEIN-RELATED"/>
    <property type="match status" value="1"/>
</dbReference>
<keyword evidence="3" id="KW-1185">Reference proteome</keyword>
<evidence type="ECO:0000313" key="3">
    <source>
        <dbReference type="Proteomes" id="UP000248889"/>
    </source>
</evidence>
<dbReference type="Proteomes" id="UP000248889">
    <property type="component" value="Unassembled WGS sequence"/>
</dbReference>
<sequence length="293" mass="32600">MARNPNLNELGEFLKERRAEINPGDLGLPANKQPRRVRGLRREEVAHLAAVSTDYYTRLEQGRVHPSGRVLGALAGVLRLSEDQRAHLFRLAGTDALRRPHRRPRQKARPELLRLLDDLGTTPALVLGRRTDILAWNTQAAALLTDFGEIPVKHRNYVRLLFTDPAMRTLYQDWENIARTAVAQLRTEAARTPADPRLNTLVGELSTRDEHFRIWWAGHVVAGLCVRAKQLNHPVVGPLTLDWTTLISATDPDQHLVTWSAEPGSPADDALRLLASWSATSPGPPPSQADTAA</sequence>
<feature type="domain" description="HTH cro/C1-type" evidence="1">
    <location>
        <begin position="35"/>
        <end position="85"/>
    </location>
</feature>
<dbReference type="Gene3D" id="1.10.260.40">
    <property type="entry name" value="lambda repressor-like DNA-binding domains"/>
    <property type="match status" value="1"/>
</dbReference>
<dbReference type="GO" id="GO:0003677">
    <property type="term" value="F:DNA binding"/>
    <property type="evidence" value="ECO:0007669"/>
    <property type="project" value="InterPro"/>
</dbReference>
<comment type="caution">
    <text evidence="2">The sequence shown here is derived from an EMBL/GenBank/DDBJ whole genome shotgun (WGS) entry which is preliminary data.</text>
</comment>
<reference evidence="2 3" key="1">
    <citation type="submission" date="2018-06" db="EMBL/GenBank/DDBJ databases">
        <title>Streptacidiphilus pinicola sp. nov., isolated from pine grove soil.</title>
        <authorList>
            <person name="Roh S.G."/>
            <person name="Park S."/>
            <person name="Kim M.-K."/>
            <person name="Yun B.-R."/>
            <person name="Park J."/>
            <person name="Kim M.J."/>
            <person name="Kim Y.S."/>
            <person name="Kim S.B."/>
        </authorList>
    </citation>
    <scope>NUCLEOTIDE SEQUENCE [LARGE SCALE GENOMIC DNA]</scope>
    <source>
        <strain evidence="2 3">MMS16-CNU450</strain>
    </source>
</reference>
<dbReference type="Gene3D" id="3.30.450.180">
    <property type="match status" value="1"/>
</dbReference>
<dbReference type="SMART" id="SM00530">
    <property type="entry name" value="HTH_XRE"/>
    <property type="match status" value="1"/>
</dbReference>
<dbReference type="PANTHER" id="PTHR35010:SF2">
    <property type="entry name" value="BLL4672 PROTEIN"/>
    <property type="match status" value="1"/>
</dbReference>
<dbReference type="SUPFAM" id="SSF47413">
    <property type="entry name" value="lambda repressor-like DNA-binding domains"/>
    <property type="match status" value="1"/>
</dbReference>
<evidence type="ECO:0000313" key="2">
    <source>
        <dbReference type="EMBL" id="RAG86992.1"/>
    </source>
</evidence>
<accession>A0A2X0IP41</accession>
<dbReference type="InterPro" id="IPR041413">
    <property type="entry name" value="MLTR_LBD"/>
</dbReference>
<evidence type="ECO:0000259" key="1">
    <source>
        <dbReference type="PROSITE" id="PS50943"/>
    </source>
</evidence>
<dbReference type="PROSITE" id="PS50943">
    <property type="entry name" value="HTH_CROC1"/>
    <property type="match status" value="1"/>
</dbReference>
<dbReference type="AlphaFoldDB" id="A0A2X0IP41"/>
<dbReference type="InterPro" id="IPR001387">
    <property type="entry name" value="Cro/C1-type_HTH"/>
</dbReference>
<dbReference type="InterPro" id="IPR010982">
    <property type="entry name" value="Lambda_DNA-bd_dom_sf"/>
</dbReference>